<sequence length="85" mass="9674">MPVPLYNGWLGDENCVGDVQPDIVRTMTRHYQRIGNASLSVMQASSSGEVTLDKRYSPSFREQDNNRQGKGSTKRKRDDVLRLVF</sequence>
<dbReference type="EMBL" id="JAYRBN010000058">
    <property type="protein sequence ID" value="KAL2742316.1"/>
    <property type="molecule type" value="Genomic_DNA"/>
</dbReference>
<accession>A0ABD2CB76</accession>
<evidence type="ECO:0000256" key="1">
    <source>
        <dbReference type="SAM" id="MobiDB-lite"/>
    </source>
</evidence>
<reference evidence="2 3" key="1">
    <citation type="journal article" date="2024" name="Ann. Entomol. Soc. Am.">
        <title>Genomic analyses of the southern and eastern yellowjacket wasps (Hymenoptera: Vespidae) reveal evolutionary signatures of social life.</title>
        <authorList>
            <person name="Catto M.A."/>
            <person name="Caine P.B."/>
            <person name="Orr S.E."/>
            <person name="Hunt B.G."/>
            <person name="Goodisman M.A.D."/>
        </authorList>
    </citation>
    <scope>NUCLEOTIDE SEQUENCE [LARGE SCALE GENOMIC DNA]</scope>
    <source>
        <strain evidence="2">232</strain>
        <tissue evidence="2">Head and thorax</tissue>
    </source>
</reference>
<gene>
    <name evidence="2" type="ORF">V1477_009945</name>
</gene>
<protein>
    <submittedName>
        <fullName evidence="2">Inositol hexakisphosphate kinase 2 isoform X1</fullName>
    </submittedName>
</protein>
<feature type="region of interest" description="Disordered" evidence="1">
    <location>
        <begin position="43"/>
        <end position="78"/>
    </location>
</feature>
<dbReference type="AlphaFoldDB" id="A0ABD2CB76"/>
<organism evidence="2 3">
    <name type="scientific">Vespula maculifrons</name>
    <name type="common">Eastern yellow jacket</name>
    <name type="synonym">Wasp</name>
    <dbReference type="NCBI Taxonomy" id="7453"/>
    <lineage>
        <taxon>Eukaryota</taxon>
        <taxon>Metazoa</taxon>
        <taxon>Ecdysozoa</taxon>
        <taxon>Arthropoda</taxon>
        <taxon>Hexapoda</taxon>
        <taxon>Insecta</taxon>
        <taxon>Pterygota</taxon>
        <taxon>Neoptera</taxon>
        <taxon>Endopterygota</taxon>
        <taxon>Hymenoptera</taxon>
        <taxon>Apocrita</taxon>
        <taxon>Aculeata</taxon>
        <taxon>Vespoidea</taxon>
        <taxon>Vespidae</taxon>
        <taxon>Vespinae</taxon>
        <taxon>Vespula</taxon>
    </lineage>
</organism>
<dbReference type="GO" id="GO:0016301">
    <property type="term" value="F:kinase activity"/>
    <property type="evidence" value="ECO:0007669"/>
    <property type="project" value="UniProtKB-KW"/>
</dbReference>
<evidence type="ECO:0000313" key="3">
    <source>
        <dbReference type="Proteomes" id="UP001607303"/>
    </source>
</evidence>
<name>A0ABD2CB76_VESMC</name>
<keyword evidence="2" id="KW-0808">Transferase</keyword>
<dbReference type="Proteomes" id="UP001607303">
    <property type="component" value="Unassembled WGS sequence"/>
</dbReference>
<feature type="compositionally biased region" description="Basic and acidic residues" evidence="1">
    <location>
        <begin position="51"/>
        <end position="67"/>
    </location>
</feature>
<comment type="caution">
    <text evidence="2">The sequence shown here is derived from an EMBL/GenBank/DDBJ whole genome shotgun (WGS) entry which is preliminary data.</text>
</comment>
<proteinExistence type="predicted"/>
<keyword evidence="2" id="KW-0418">Kinase</keyword>
<evidence type="ECO:0000313" key="2">
    <source>
        <dbReference type="EMBL" id="KAL2742316.1"/>
    </source>
</evidence>
<keyword evidence="3" id="KW-1185">Reference proteome</keyword>